<accession>A0ABN3WKR2</accession>
<dbReference type="Proteomes" id="UP001501102">
    <property type="component" value="Unassembled WGS sequence"/>
</dbReference>
<organism evidence="2 3">
    <name type="scientific">Streptomyces thioluteus</name>
    <dbReference type="NCBI Taxonomy" id="66431"/>
    <lineage>
        <taxon>Bacteria</taxon>
        <taxon>Bacillati</taxon>
        <taxon>Actinomycetota</taxon>
        <taxon>Actinomycetes</taxon>
        <taxon>Kitasatosporales</taxon>
        <taxon>Streptomycetaceae</taxon>
        <taxon>Streptomyces</taxon>
    </lineage>
</organism>
<gene>
    <name evidence="2" type="ORF">GCM10020221_12870</name>
</gene>
<feature type="region of interest" description="Disordered" evidence="1">
    <location>
        <begin position="1"/>
        <end position="88"/>
    </location>
</feature>
<proteinExistence type="predicted"/>
<evidence type="ECO:0000313" key="3">
    <source>
        <dbReference type="Proteomes" id="UP001501102"/>
    </source>
</evidence>
<feature type="region of interest" description="Disordered" evidence="1">
    <location>
        <begin position="113"/>
        <end position="153"/>
    </location>
</feature>
<protein>
    <submittedName>
        <fullName evidence="2">Uncharacterized protein</fullName>
    </submittedName>
</protein>
<sequence length="153" mass="15448">MVRNPGDAGARGDDLQGAGGARSVDAVGVPEDRLGHGRAGSQPARGSWTRTRLGRGESGEGRGDLPGVEDVHDVARGTDAGGGLLRPCGPVRAEEGEAAVFAHRGPAAVRAAPQVVVQPLRRPGKGGGGGEVERPDEPAGRPRGGPPPGRGRR</sequence>
<evidence type="ECO:0000256" key="1">
    <source>
        <dbReference type="SAM" id="MobiDB-lite"/>
    </source>
</evidence>
<reference evidence="2 3" key="1">
    <citation type="journal article" date="2019" name="Int. J. Syst. Evol. Microbiol.">
        <title>The Global Catalogue of Microorganisms (GCM) 10K type strain sequencing project: providing services to taxonomists for standard genome sequencing and annotation.</title>
        <authorList>
            <consortium name="The Broad Institute Genomics Platform"/>
            <consortium name="The Broad Institute Genome Sequencing Center for Infectious Disease"/>
            <person name="Wu L."/>
            <person name="Ma J."/>
        </authorList>
    </citation>
    <scope>NUCLEOTIDE SEQUENCE [LARGE SCALE GENOMIC DNA]</scope>
    <source>
        <strain evidence="2 3">JCM 4087</strain>
    </source>
</reference>
<dbReference type="EMBL" id="BAAAXZ010000047">
    <property type="protein sequence ID" value="GAA2918085.1"/>
    <property type="molecule type" value="Genomic_DNA"/>
</dbReference>
<feature type="compositionally biased region" description="Basic and acidic residues" evidence="1">
    <location>
        <begin position="131"/>
        <end position="140"/>
    </location>
</feature>
<name>A0ABN3WKR2_STRTU</name>
<evidence type="ECO:0000313" key="2">
    <source>
        <dbReference type="EMBL" id="GAA2918085.1"/>
    </source>
</evidence>
<feature type="compositionally biased region" description="Pro residues" evidence="1">
    <location>
        <begin position="144"/>
        <end position="153"/>
    </location>
</feature>
<feature type="compositionally biased region" description="Basic and acidic residues" evidence="1">
    <location>
        <begin position="54"/>
        <end position="76"/>
    </location>
</feature>
<comment type="caution">
    <text evidence="2">The sequence shown here is derived from an EMBL/GenBank/DDBJ whole genome shotgun (WGS) entry which is preliminary data.</text>
</comment>
<keyword evidence="3" id="KW-1185">Reference proteome</keyword>